<dbReference type="EMBL" id="AMZH03003870">
    <property type="protein sequence ID" value="RRT70905.1"/>
    <property type="molecule type" value="Genomic_DNA"/>
</dbReference>
<proteinExistence type="predicted"/>
<protein>
    <submittedName>
        <fullName evidence="2">Uncharacterized protein</fullName>
    </submittedName>
</protein>
<name>A0A427A3T0_ENSVE</name>
<gene>
    <name evidence="2" type="ORF">B296_00008098</name>
</gene>
<dbReference type="Proteomes" id="UP000287651">
    <property type="component" value="Unassembled WGS sequence"/>
</dbReference>
<accession>A0A427A3T0</accession>
<evidence type="ECO:0000313" key="2">
    <source>
        <dbReference type="EMBL" id="RRT70905.1"/>
    </source>
</evidence>
<feature type="region of interest" description="Disordered" evidence="1">
    <location>
        <begin position="44"/>
        <end position="115"/>
    </location>
</feature>
<organism evidence="2 3">
    <name type="scientific">Ensete ventricosum</name>
    <name type="common">Abyssinian banana</name>
    <name type="synonym">Musa ensete</name>
    <dbReference type="NCBI Taxonomy" id="4639"/>
    <lineage>
        <taxon>Eukaryota</taxon>
        <taxon>Viridiplantae</taxon>
        <taxon>Streptophyta</taxon>
        <taxon>Embryophyta</taxon>
        <taxon>Tracheophyta</taxon>
        <taxon>Spermatophyta</taxon>
        <taxon>Magnoliopsida</taxon>
        <taxon>Liliopsida</taxon>
        <taxon>Zingiberales</taxon>
        <taxon>Musaceae</taxon>
        <taxon>Ensete</taxon>
    </lineage>
</organism>
<dbReference type="AlphaFoldDB" id="A0A427A3T0"/>
<feature type="compositionally biased region" description="Polar residues" evidence="1">
    <location>
        <begin position="50"/>
        <end position="61"/>
    </location>
</feature>
<evidence type="ECO:0000313" key="3">
    <source>
        <dbReference type="Proteomes" id="UP000287651"/>
    </source>
</evidence>
<comment type="caution">
    <text evidence="2">The sequence shown here is derived from an EMBL/GenBank/DDBJ whole genome shotgun (WGS) entry which is preliminary data.</text>
</comment>
<reference evidence="2 3" key="1">
    <citation type="journal article" date="2014" name="Agronomy (Basel)">
        <title>A Draft Genome Sequence for Ensete ventricosum, the Drought-Tolerant Tree Against Hunger.</title>
        <authorList>
            <person name="Harrison J."/>
            <person name="Moore K.A."/>
            <person name="Paszkiewicz K."/>
            <person name="Jones T."/>
            <person name="Grant M."/>
            <person name="Ambacheew D."/>
            <person name="Muzemil S."/>
            <person name="Studholme D.J."/>
        </authorList>
    </citation>
    <scope>NUCLEOTIDE SEQUENCE [LARGE SCALE GENOMIC DNA]</scope>
</reference>
<evidence type="ECO:0000256" key="1">
    <source>
        <dbReference type="SAM" id="MobiDB-lite"/>
    </source>
</evidence>
<sequence length="164" mass="16984">MSFTPLFITMPAQPFCRSFLELFSGLGRNKIVDVGITNLSTVAEEDAGEETSNGRKQQGSNDVAGASEEEGSNNSGGWVAVGEMGKSSGHDGGVGRGKKGNNVEDGNGGDGGIVDAVGQWEARTTLEEEVGNGKQGKAVAKEEATTSEEWLAAWMQKAGDDDAG</sequence>